<reference evidence="2 3" key="1">
    <citation type="journal article" date="2021" name="Sci. Rep.">
        <title>The distribution of antibiotic resistance genes in chicken gut microbiota commensals.</title>
        <authorList>
            <person name="Juricova H."/>
            <person name="Matiasovicova J."/>
            <person name="Kubasova T."/>
            <person name="Cejkova D."/>
            <person name="Rychlik I."/>
        </authorList>
    </citation>
    <scope>NUCLEOTIDE SEQUENCE [LARGE SCALE GENOMIC DNA]</scope>
    <source>
        <strain evidence="2 3">An564</strain>
    </source>
</reference>
<keyword evidence="3" id="KW-1185">Reference proteome</keyword>
<dbReference type="Proteomes" id="UP000724149">
    <property type="component" value="Unassembled WGS sequence"/>
</dbReference>
<protein>
    <submittedName>
        <fullName evidence="2">Uncharacterized protein</fullName>
    </submittedName>
</protein>
<comment type="caution">
    <text evidence="2">The sequence shown here is derived from an EMBL/GenBank/DDBJ whole genome shotgun (WGS) entry which is preliminary data.</text>
</comment>
<name>A0ABS2GM48_9FIRM</name>
<dbReference type="EMBL" id="JACSNR010000002">
    <property type="protein sequence ID" value="MBM6922691.1"/>
    <property type="molecule type" value="Genomic_DNA"/>
</dbReference>
<evidence type="ECO:0000256" key="1">
    <source>
        <dbReference type="SAM" id="Phobius"/>
    </source>
</evidence>
<organism evidence="2 3">
    <name type="scientific">Hydrogenoanaerobacterium saccharovorans</name>
    <dbReference type="NCBI Taxonomy" id="474960"/>
    <lineage>
        <taxon>Bacteria</taxon>
        <taxon>Bacillati</taxon>
        <taxon>Bacillota</taxon>
        <taxon>Clostridia</taxon>
        <taxon>Eubacteriales</taxon>
        <taxon>Oscillospiraceae</taxon>
        <taxon>Hydrogenoanaerobacterium</taxon>
    </lineage>
</organism>
<evidence type="ECO:0000313" key="2">
    <source>
        <dbReference type="EMBL" id="MBM6922691.1"/>
    </source>
</evidence>
<accession>A0ABS2GM48</accession>
<feature type="transmembrane region" description="Helical" evidence="1">
    <location>
        <begin position="12"/>
        <end position="30"/>
    </location>
</feature>
<evidence type="ECO:0000313" key="3">
    <source>
        <dbReference type="Proteomes" id="UP000724149"/>
    </source>
</evidence>
<keyword evidence="1" id="KW-0812">Transmembrane</keyword>
<gene>
    <name evidence="2" type="ORF">H9X81_03155</name>
</gene>
<keyword evidence="1" id="KW-0472">Membrane</keyword>
<proteinExistence type="predicted"/>
<sequence>MELKNRIKLGMGLLLVIAVGLAVYFGFFAAKAPAEIPDLAEHTGTVTVTHGNALLDARMGEADSAKLIELLAHARFSPNEEAQIQDYSGGIRILFADGGEITLLRGEEKVFARAVNAAGETGYYTVSTDVYEQVRLHIYTVFPDGVTFEELQPWWDEYFYIVSLTLMDSDFNSAQEIPPESVAKYTLYQMIADGSAEGYLITGQKGSWYQIPYSEFLGRAQYYFADGANVSLKETRYYREEDKSMLFSTAQLPELTGERPAFDDPAENGGYCLVSVHRDLMGVLTAEVYDYNEVGFTEGGVHTRTHYFTMVCGSDGRYRFVSKRSQIIDPAQVSVEGYFLSIGQIGEITPEIEAEFALTQAGILDGNILLYHIQHTASGYQMYLYGVNPRTGGVIRSAEIPEQPESSALLRAEVTADGTGVLVFAEDRVILLDSRLSQVEELVLPEEAQGLEYDCSDDGEQLCYVDDTGLWLLRAEDTEPILLAAHPTQPEGEPEIRLARPRFIQQGSSILTAEVQDGSTLYYTRYDLDELEEKLEEQEADRRKNQKKDDEDEEVLTGLLEGRRVSIYPGTVITEVSTDDYLVVLYPNRDTEELTGYIAGTVHYFESDATFSFILPDNAEAGPRLILNDRVYYFEQVSQPGEENVVFELKVLELGSAMNRISTGLKVSNAEPRILGADAEGRVLFSFVSPSGSGMGITDPVRQKGTESN</sequence>
<keyword evidence="1" id="KW-1133">Transmembrane helix</keyword>